<dbReference type="InterPro" id="IPR004839">
    <property type="entry name" value="Aminotransferase_I/II_large"/>
</dbReference>
<protein>
    <recommendedName>
        <fullName evidence="2">cysteine-S-conjugate beta-lyase</fullName>
        <ecNumber evidence="2">4.4.1.13</ecNumber>
    </recommendedName>
</protein>
<dbReference type="Pfam" id="PF00155">
    <property type="entry name" value="Aminotran_1_2"/>
    <property type="match status" value="1"/>
</dbReference>
<organism evidence="7 8">
    <name type="scientific">Metabacillus niabensis</name>
    <dbReference type="NCBI Taxonomy" id="324854"/>
    <lineage>
        <taxon>Bacteria</taxon>
        <taxon>Bacillati</taxon>
        <taxon>Bacillota</taxon>
        <taxon>Bacilli</taxon>
        <taxon>Bacillales</taxon>
        <taxon>Bacillaceae</taxon>
        <taxon>Metabacillus</taxon>
    </lineage>
</organism>
<comment type="similarity">
    <text evidence="5">Belongs to the class-II pyridoxal-phosphate-dependent aminotransferase family. MalY/PatB cystathionine beta-lyase subfamily.</text>
</comment>
<dbReference type="InterPro" id="IPR027619">
    <property type="entry name" value="C-S_lyase_PatB-like"/>
</dbReference>
<keyword evidence="4 7" id="KW-0456">Lyase</keyword>
<dbReference type="Proteomes" id="UP001232245">
    <property type="component" value="Unassembled WGS sequence"/>
</dbReference>
<evidence type="ECO:0000256" key="3">
    <source>
        <dbReference type="ARBA" id="ARBA00022898"/>
    </source>
</evidence>
<feature type="domain" description="Aminotransferase class I/classII large" evidence="6">
    <location>
        <begin position="36"/>
        <end position="383"/>
    </location>
</feature>
<dbReference type="InterPro" id="IPR015424">
    <property type="entry name" value="PyrdxlP-dep_Trfase"/>
</dbReference>
<dbReference type="InterPro" id="IPR015422">
    <property type="entry name" value="PyrdxlP-dep_Trfase_small"/>
</dbReference>
<accession>A0ABT9Z151</accession>
<sequence length="388" mass="44296">MNRFDEIINRRETNSVKWNTKEMFGDEEILPMWVADMDFPAPAEVIEAIKNRADHGIFGYTMPGEGTEKAIRSWLKNRHHWEIEENILTYSPGIVTAISMAIQTYTGPEDKIVVQPPVYYPFFEMAKKHKREVLYNELLLNEHHRYEINFDDLEAKLADPNTKMFILCNPHNPGGRVWSKEELTKIGELCLKHEVLIISDDIHSDLLLFGNEYTPIASISKEIAENTITCIAPSKTFNLAGLQASALIIPNASLRRKFNSTLQLHGLFGLNTLGTDAMEAAYKHGNDWLDELITYLEENVTEVENIINEKLPQLNVMRPESTYLIWIDARSLHKTDDEIKELLYKKGKLALEPGSKFGENGAGFLRMNIACPKETLQEGLKRLVHALT</sequence>
<dbReference type="GO" id="GO:0047804">
    <property type="term" value="F:cysteine-S-conjugate beta-lyase activity"/>
    <property type="evidence" value="ECO:0007669"/>
    <property type="project" value="UniProtKB-EC"/>
</dbReference>
<dbReference type="SUPFAM" id="SSF53383">
    <property type="entry name" value="PLP-dependent transferases"/>
    <property type="match status" value="1"/>
</dbReference>
<keyword evidence="3" id="KW-0663">Pyridoxal phosphate</keyword>
<dbReference type="EMBL" id="JAUSTZ010000003">
    <property type="protein sequence ID" value="MDQ0225562.1"/>
    <property type="molecule type" value="Genomic_DNA"/>
</dbReference>
<evidence type="ECO:0000256" key="5">
    <source>
        <dbReference type="ARBA" id="ARBA00037974"/>
    </source>
</evidence>
<dbReference type="InterPro" id="IPR051798">
    <property type="entry name" value="Class-II_PLP-Dep_Aminotrans"/>
</dbReference>
<dbReference type="NCBIfam" id="TIGR04350">
    <property type="entry name" value="C_S_lyase_PatB"/>
    <property type="match status" value="1"/>
</dbReference>
<evidence type="ECO:0000313" key="8">
    <source>
        <dbReference type="Proteomes" id="UP001232245"/>
    </source>
</evidence>
<dbReference type="EC" id="4.4.1.13" evidence="2"/>
<dbReference type="Gene3D" id="3.40.640.10">
    <property type="entry name" value="Type I PLP-dependent aspartate aminotransferase-like (Major domain)"/>
    <property type="match status" value="1"/>
</dbReference>
<evidence type="ECO:0000256" key="1">
    <source>
        <dbReference type="ARBA" id="ARBA00001933"/>
    </source>
</evidence>
<comment type="cofactor">
    <cofactor evidence="1">
        <name>pyridoxal 5'-phosphate</name>
        <dbReference type="ChEBI" id="CHEBI:597326"/>
    </cofactor>
</comment>
<proteinExistence type="inferred from homology"/>
<keyword evidence="8" id="KW-1185">Reference proteome</keyword>
<dbReference type="CDD" id="cd00609">
    <property type="entry name" value="AAT_like"/>
    <property type="match status" value="1"/>
</dbReference>
<evidence type="ECO:0000256" key="2">
    <source>
        <dbReference type="ARBA" id="ARBA00012224"/>
    </source>
</evidence>
<evidence type="ECO:0000256" key="4">
    <source>
        <dbReference type="ARBA" id="ARBA00023239"/>
    </source>
</evidence>
<gene>
    <name evidence="7" type="ORF">J2S02_001906</name>
</gene>
<dbReference type="Gene3D" id="3.90.1150.10">
    <property type="entry name" value="Aspartate Aminotransferase, domain 1"/>
    <property type="match status" value="1"/>
</dbReference>
<dbReference type="PANTHER" id="PTHR43525:SF1">
    <property type="entry name" value="PROTEIN MALY"/>
    <property type="match status" value="1"/>
</dbReference>
<comment type="caution">
    <text evidence="7">The sequence shown here is derived from an EMBL/GenBank/DDBJ whole genome shotgun (WGS) entry which is preliminary data.</text>
</comment>
<reference evidence="7 8" key="1">
    <citation type="submission" date="2023-07" db="EMBL/GenBank/DDBJ databases">
        <title>Genomic Encyclopedia of Type Strains, Phase IV (KMG-IV): sequencing the most valuable type-strain genomes for metagenomic binning, comparative biology and taxonomic classification.</title>
        <authorList>
            <person name="Goeker M."/>
        </authorList>
    </citation>
    <scope>NUCLEOTIDE SEQUENCE [LARGE SCALE GENOMIC DNA]</scope>
    <source>
        <strain evidence="7 8">DSM 17723</strain>
    </source>
</reference>
<evidence type="ECO:0000313" key="7">
    <source>
        <dbReference type="EMBL" id="MDQ0225562.1"/>
    </source>
</evidence>
<evidence type="ECO:0000259" key="6">
    <source>
        <dbReference type="Pfam" id="PF00155"/>
    </source>
</evidence>
<dbReference type="PANTHER" id="PTHR43525">
    <property type="entry name" value="PROTEIN MALY"/>
    <property type="match status" value="1"/>
</dbReference>
<dbReference type="InterPro" id="IPR015421">
    <property type="entry name" value="PyrdxlP-dep_Trfase_major"/>
</dbReference>
<dbReference type="RefSeq" id="WP_095302257.1">
    <property type="nucleotide sequence ID" value="NZ_CADEPK010000077.1"/>
</dbReference>
<name>A0ABT9Z151_9BACI</name>